<organism evidence="7 8">
    <name type="scientific">Puccinia coronata f. sp. avenae</name>
    <dbReference type="NCBI Taxonomy" id="200324"/>
    <lineage>
        <taxon>Eukaryota</taxon>
        <taxon>Fungi</taxon>
        <taxon>Dikarya</taxon>
        <taxon>Basidiomycota</taxon>
        <taxon>Pucciniomycotina</taxon>
        <taxon>Pucciniomycetes</taxon>
        <taxon>Pucciniales</taxon>
        <taxon>Pucciniaceae</taxon>
        <taxon>Puccinia</taxon>
    </lineage>
</organism>
<comment type="subcellular location">
    <subcellularLocation>
        <location evidence="1">Membrane</location>
        <topology evidence="1">Multi-pass membrane protein</topology>
    </subcellularLocation>
</comment>
<evidence type="ECO:0000313" key="8">
    <source>
        <dbReference type="Proteomes" id="UP000235392"/>
    </source>
</evidence>
<dbReference type="Proteomes" id="UP000235392">
    <property type="component" value="Unassembled WGS sequence"/>
</dbReference>
<dbReference type="InterPro" id="IPR007248">
    <property type="entry name" value="Mpv17_PMP22"/>
</dbReference>
<name>A0A2N5SQB9_9BASI</name>
<keyword evidence="5 6" id="KW-0472">Membrane</keyword>
<dbReference type="PANTHER" id="PTHR11266">
    <property type="entry name" value="PEROXISOMAL MEMBRANE PROTEIN 2, PXMP2 MPV17"/>
    <property type="match status" value="1"/>
</dbReference>
<reference evidence="7 8" key="1">
    <citation type="submission" date="2017-11" db="EMBL/GenBank/DDBJ databases">
        <title>De novo assembly and phasing of dikaryotic genomes from two isolates of Puccinia coronata f. sp. avenae, the causal agent of oat crown rust.</title>
        <authorList>
            <person name="Miller M.E."/>
            <person name="Zhang Y."/>
            <person name="Omidvar V."/>
            <person name="Sperschneider J."/>
            <person name="Schwessinger B."/>
            <person name="Raley C."/>
            <person name="Palmer J.M."/>
            <person name="Garnica D."/>
            <person name="Upadhyaya N."/>
            <person name="Rathjen J."/>
            <person name="Taylor J.M."/>
            <person name="Park R.F."/>
            <person name="Dodds P.N."/>
            <person name="Hirsch C.D."/>
            <person name="Kianian S.F."/>
            <person name="Figueroa M."/>
        </authorList>
    </citation>
    <scope>NUCLEOTIDE SEQUENCE [LARGE SCALE GENOMIC DNA]</scope>
    <source>
        <strain evidence="7">12SD80</strain>
    </source>
</reference>
<feature type="transmembrane region" description="Helical" evidence="6">
    <location>
        <begin position="200"/>
        <end position="221"/>
    </location>
</feature>
<comment type="similarity">
    <text evidence="2 6">Belongs to the peroxisomal membrane protein PXMP2/4 family.</text>
</comment>
<protein>
    <submittedName>
        <fullName evidence="7">Uncharacterized protein</fullName>
    </submittedName>
</protein>
<feature type="transmembrane region" description="Helical" evidence="6">
    <location>
        <begin position="157"/>
        <end position="174"/>
    </location>
</feature>
<comment type="caution">
    <text evidence="7">The sequence shown here is derived from an EMBL/GenBank/DDBJ whole genome shotgun (WGS) entry which is preliminary data.</text>
</comment>
<proteinExistence type="inferred from homology"/>
<keyword evidence="3 6" id="KW-0812">Transmembrane</keyword>
<dbReference type="GO" id="GO:0016020">
    <property type="term" value="C:membrane"/>
    <property type="evidence" value="ECO:0007669"/>
    <property type="project" value="UniProtKB-SubCell"/>
</dbReference>
<evidence type="ECO:0000256" key="3">
    <source>
        <dbReference type="ARBA" id="ARBA00022692"/>
    </source>
</evidence>
<evidence type="ECO:0000256" key="6">
    <source>
        <dbReference type="RuleBase" id="RU363053"/>
    </source>
</evidence>
<dbReference type="PANTHER" id="PTHR11266:SF50">
    <property type="entry name" value="VACUOLAR MEMBRANE PROTEIN YOR292C"/>
    <property type="match status" value="1"/>
</dbReference>
<keyword evidence="4 6" id="KW-1133">Transmembrane helix</keyword>
<evidence type="ECO:0000256" key="4">
    <source>
        <dbReference type="ARBA" id="ARBA00022989"/>
    </source>
</evidence>
<gene>
    <name evidence="7" type="ORF">PCASD_20369</name>
</gene>
<dbReference type="AlphaFoldDB" id="A0A2N5SQB9"/>
<evidence type="ECO:0000256" key="2">
    <source>
        <dbReference type="ARBA" id="ARBA00006824"/>
    </source>
</evidence>
<accession>A0A2N5SQB9</accession>
<sequence length="224" mass="25622">MLSLLRSLGLQYDRWFRRSPLLTLAVANGICSVLGDSAAQFISFWNADPDQLFDLNYARLLRYLFYGINMGPISGKWNEFLERQFPPRNHRTNSSNILNEKAPSPIELMEVNSTISTNHEDSSKLPFSDVSSIYKVESSGSTLDLLTIVKMVITDQLVMAPLSLIYFICFMGFTEGSNWEVVYARIHRLFWKLLLANWQVWPIIQVITPHHLLILLSYFAAPTG</sequence>
<dbReference type="Pfam" id="PF04117">
    <property type="entry name" value="Mpv17_PMP22"/>
    <property type="match status" value="1"/>
</dbReference>
<evidence type="ECO:0000256" key="5">
    <source>
        <dbReference type="ARBA" id="ARBA00023136"/>
    </source>
</evidence>
<dbReference type="GO" id="GO:0005739">
    <property type="term" value="C:mitochondrion"/>
    <property type="evidence" value="ECO:0007669"/>
    <property type="project" value="TreeGrafter"/>
</dbReference>
<evidence type="ECO:0000256" key="1">
    <source>
        <dbReference type="ARBA" id="ARBA00004141"/>
    </source>
</evidence>
<evidence type="ECO:0000313" key="7">
    <source>
        <dbReference type="EMBL" id="PLW15452.1"/>
    </source>
</evidence>
<dbReference type="EMBL" id="PGCI01000797">
    <property type="protein sequence ID" value="PLW15452.1"/>
    <property type="molecule type" value="Genomic_DNA"/>
</dbReference>